<evidence type="ECO:0000256" key="2">
    <source>
        <dbReference type="SAM" id="Coils"/>
    </source>
</evidence>
<dbReference type="InterPro" id="IPR036390">
    <property type="entry name" value="WH_DNA-bd_sf"/>
</dbReference>
<dbReference type="Gene3D" id="1.10.10.10">
    <property type="entry name" value="Winged helix-like DNA-binding domain superfamily/Winged helix DNA-binding domain"/>
    <property type="match status" value="2"/>
</dbReference>
<dbReference type="InterPro" id="IPR036388">
    <property type="entry name" value="WH-like_DNA-bd_sf"/>
</dbReference>
<feature type="coiled-coil region" evidence="2">
    <location>
        <begin position="257"/>
        <end position="284"/>
    </location>
</feature>
<comment type="caution">
    <text evidence="4">The sequence shown here is derived from an EMBL/GenBank/DDBJ whole genome shotgun (WGS) entry which is preliminary data.</text>
</comment>
<reference evidence="4 5" key="1">
    <citation type="journal article" date="2021" name="Cell Host Microbe">
        <title>in vivo commensal control of Clostridioides difficile virulence.</title>
        <authorList>
            <person name="Girinathan B.P."/>
            <person name="Dibenedetto N."/>
            <person name="Worley J.N."/>
            <person name="Peltier J."/>
            <person name="Arrieta-Ortiz M.L."/>
            <person name="Rupa Christinal Immanuel S."/>
            <person name="Lavin R."/>
            <person name="Delaney M.L."/>
            <person name="Cummins C."/>
            <person name="Hoffmann M."/>
            <person name="Luo Y."/>
            <person name="Gonzalez-Escalona N."/>
            <person name="Allard M."/>
            <person name="Onderdonk A.B."/>
            <person name="Gerber G.K."/>
            <person name="Sonenshein A.L."/>
            <person name="Baliga N."/>
            <person name="Dupuy B."/>
            <person name="Bry L."/>
        </authorList>
    </citation>
    <scope>NUCLEOTIDE SEQUENCE [LARGE SCALE GENOMIC DNA]</scope>
    <source>
        <strain evidence="4 5">DSM 599</strain>
    </source>
</reference>
<dbReference type="EMBL" id="JAIKTU010000018">
    <property type="protein sequence ID" value="MBY0757197.1"/>
    <property type="molecule type" value="Genomic_DNA"/>
</dbReference>
<proteinExistence type="inferred from homology"/>
<name>A0ABS7L2R7_CLOSR</name>
<comment type="similarity">
    <text evidence="1">Belongs to the initiator RepB protein family.</text>
</comment>
<evidence type="ECO:0000259" key="3">
    <source>
        <dbReference type="Pfam" id="PF01051"/>
    </source>
</evidence>
<evidence type="ECO:0000256" key="1">
    <source>
        <dbReference type="ARBA" id="ARBA00038283"/>
    </source>
</evidence>
<evidence type="ECO:0000313" key="5">
    <source>
        <dbReference type="Proteomes" id="UP001299068"/>
    </source>
</evidence>
<protein>
    <submittedName>
        <fullName evidence="4">RepB family plasmid replication initiator protein</fullName>
    </submittedName>
</protein>
<dbReference type="Pfam" id="PF21205">
    <property type="entry name" value="Rep3_C"/>
    <property type="match status" value="1"/>
</dbReference>
<sequence>MNKNNLVSKSNELIKARYNLNLQEQKLILTLASLVQPDDSEFKTYSFSVKEFMDLLNIKDKSTYKNLDKVIKSLMEKTFIIKKDYNKFIRISWLSSSEYSNGTVELEFSGKLKPYLLKLKSNYTSYKLEYALKLRSCYSLRMYENLQSNIFKKSFIINIDELKSILEADSKTYNTYGVFKQKILLKAQKELKEKTDIEFEFEEIKTGRKVTALKFYIKENKKNKNNFIEVENKIELDKFEDENIKYLYNLFEKKISKKNIEKILANAENNIEKVERIYNYSKTQNIENLVGFMLKMVKGDNFIEPVEDKKQIVFNDFIQREYDYDSLENKLLGWDKDNQDENTQIKDNFKNNDSELKINDIDQEKEEIIYSLEIDTIKSFLEEQLITIFGEVKYKTWLKYGVDKLDIGNKDEVQLYFSNLFALNMFERDYKDILLELINSIEPNLKLKSVIK</sequence>
<keyword evidence="5" id="KW-1185">Reference proteome</keyword>
<dbReference type="Proteomes" id="UP001299068">
    <property type="component" value="Unassembled WGS sequence"/>
</dbReference>
<dbReference type="SUPFAM" id="SSF46785">
    <property type="entry name" value="Winged helix' DNA-binding domain"/>
    <property type="match status" value="2"/>
</dbReference>
<feature type="domain" description="Initiator Rep protein WH1" evidence="3">
    <location>
        <begin position="7"/>
        <end position="146"/>
    </location>
</feature>
<dbReference type="RefSeq" id="WP_221862332.1">
    <property type="nucleotide sequence ID" value="NZ_JAIKTU010000018.1"/>
</dbReference>
<dbReference type="Pfam" id="PF01051">
    <property type="entry name" value="Rep3_N"/>
    <property type="match status" value="1"/>
</dbReference>
<organism evidence="4 5">
    <name type="scientific">Clostridium sardiniense</name>
    <name type="common">Clostridium absonum</name>
    <dbReference type="NCBI Taxonomy" id="29369"/>
    <lineage>
        <taxon>Bacteria</taxon>
        <taxon>Bacillati</taxon>
        <taxon>Bacillota</taxon>
        <taxon>Clostridia</taxon>
        <taxon>Eubacteriales</taxon>
        <taxon>Clostridiaceae</taxon>
        <taxon>Clostridium</taxon>
    </lineage>
</organism>
<dbReference type="InterPro" id="IPR000525">
    <property type="entry name" value="Initiator_Rep_WH1"/>
</dbReference>
<gene>
    <name evidence="4" type="ORF">K5V21_17335</name>
</gene>
<accession>A0ABS7L2R7</accession>
<keyword evidence="2" id="KW-0175">Coiled coil</keyword>
<evidence type="ECO:0000313" key="4">
    <source>
        <dbReference type="EMBL" id="MBY0757197.1"/>
    </source>
</evidence>